<evidence type="ECO:0000313" key="3">
    <source>
        <dbReference type="Proteomes" id="UP000636458"/>
    </source>
</evidence>
<feature type="domain" description="Transcription regulator PadR N-terminal" evidence="1">
    <location>
        <begin position="55"/>
        <end position="121"/>
    </location>
</feature>
<dbReference type="AlphaFoldDB" id="A0A934SLR9"/>
<evidence type="ECO:0000259" key="1">
    <source>
        <dbReference type="Pfam" id="PF03551"/>
    </source>
</evidence>
<evidence type="ECO:0000313" key="2">
    <source>
        <dbReference type="EMBL" id="MBK4349057.1"/>
    </source>
</evidence>
<organism evidence="2 3">
    <name type="scientific">Lacisediminihabitans changchengi</name>
    <dbReference type="NCBI Taxonomy" id="2787634"/>
    <lineage>
        <taxon>Bacteria</taxon>
        <taxon>Bacillati</taxon>
        <taxon>Actinomycetota</taxon>
        <taxon>Actinomycetes</taxon>
        <taxon>Micrococcales</taxon>
        <taxon>Microbacteriaceae</taxon>
        <taxon>Lacisediminihabitans</taxon>
    </lineage>
</organism>
<accession>A0A934SLR9</accession>
<proteinExistence type="predicted"/>
<dbReference type="InterPro" id="IPR036390">
    <property type="entry name" value="WH_DNA-bd_sf"/>
</dbReference>
<dbReference type="PANTHER" id="PTHR43252:SF2">
    <property type="entry name" value="TRANSCRIPTION REGULATOR, PADR-LIKE FAMILY"/>
    <property type="match status" value="1"/>
</dbReference>
<sequence length="188" mass="19748">MSGAFTGDGFTGFRGGSGDGWPGGAIWAQLEQLRGQFFDRMPGATGARRDVRAALLALLSEQPMTGSQLISAIQERSGGAWTPTPGAVYPELQLLVDEGLGQADQVEGRKTYSLTDEGRRVAGMTADGPSPWEAQPTQHRAGALPRAGIDLAQATATVARTGSPEQVEQAVAVLAEARRKLFAILAQD</sequence>
<protein>
    <submittedName>
        <fullName evidence="2">PadR family transcriptional regulator</fullName>
    </submittedName>
</protein>
<keyword evidence="3" id="KW-1185">Reference proteome</keyword>
<name>A0A934SLR9_9MICO</name>
<dbReference type="EMBL" id="JAEPES010000006">
    <property type="protein sequence ID" value="MBK4349057.1"/>
    <property type="molecule type" value="Genomic_DNA"/>
</dbReference>
<gene>
    <name evidence="2" type="ORF">IV501_15615</name>
</gene>
<dbReference type="Gene3D" id="1.10.10.10">
    <property type="entry name" value="Winged helix-like DNA-binding domain superfamily/Winged helix DNA-binding domain"/>
    <property type="match status" value="1"/>
</dbReference>
<dbReference type="RefSeq" id="WP_200557248.1">
    <property type="nucleotide sequence ID" value="NZ_JAEPES010000006.1"/>
</dbReference>
<dbReference type="SUPFAM" id="SSF46785">
    <property type="entry name" value="Winged helix' DNA-binding domain"/>
    <property type="match status" value="1"/>
</dbReference>
<dbReference type="InterPro" id="IPR005149">
    <property type="entry name" value="Tscrpt_reg_PadR_N"/>
</dbReference>
<dbReference type="InterPro" id="IPR036388">
    <property type="entry name" value="WH-like_DNA-bd_sf"/>
</dbReference>
<dbReference type="Pfam" id="PF03551">
    <property type="entry name" value="PadR"/>
    <property type="match status" value="1"/>
</dbReference>
<reference evidence="2" key="1">
    <citation type="submission" date="2021-01" db="EMBL/GenBank/DDBJ databases">
        <title>Lacisediminihabitans sp. nov. strain G11-30, isolated from Antarctic Soil.</title>
        <authorList>
            <person name="Li J."/>
        </authorList>
    </citation>
    <scope>NUCLEOTIDE SEQUENCE</scope>
    <source>
        <strain evidence="2">G11-30</strain>
    </source>
</reference>
<comment type="caution">
    <text evidence="2">The sequence shown here is derived from an EMBL/GenBank/DDBJ whole genome shotgun (WGS) entry which is preliminary data.</text>
</comment>
<dbReference type="Proteomes" id="UP000636458">
    <property type="component" value="Unassembled WGS sequence"/>
</dbReference>
<dbReference type="PANTHER" id="PTHR43252">
    <property type="entry name" value="TRANSCRIPTIONAL REGULATOR YQJI"/>
    <property type="match status" value="1"/>
</dbReference>